<feature type="transmembrane region" description="Helical" evidence="7">
    <location>
        <begin position="115"/>
        <end position="136"/>
    </location>
</feature>
<dbReference type="CDD" id="cd06173">
    <property type="entry name" value="MFS_MefA_like"/>
    <property type="match status" value="1"/>
</dbReference>
<proteinExistence type="predicted"/>
<dbReference type="EMBL" id="CP040449">
    <property type="protein sequence ID" value="QFI53602.1"/>
    <property type="molecule type" value="Genomic_DNA"/>
</dbReference>
<evidence type="ECO:0000256" key="6">
    <source>
        <dbReference type="ARBA" id="ARBA00023136"/>
    </source>
</evidence>
<dbReference type="Gene3D" id="1.20.1250.20">
    <property type="entry name" value="MFS general substrate transporter like domains"/>
    <property type="match status" value="1"/>
</dbReference>
<dbReference type="Pfam" id="PF05977">
    <property type="entry name" value="MFS_3"/>
    <property type="match status" value="1"/>
</dbReference>
<dbReference type="InterPro" id="IPR020846">
    <property type="entry name" value="MFS_dom"/>
</dbReference>
<evidence type="ECO:0000313" key="9">
    <source>
        <dbReference type="EMBL" id="QFI53602.1"/>
    </source>
</evidence>
<evidence type="ECO:0000256" key="3">
    <source>
        <dbReference type="ARBA" id="ARBA00022475"/>
    </source>
</evidence>
<evidence type="ECO:0000259" key="8">
    <source>
        <dbReference type="PROSITE" id="PS50850"/>
    </source>
</evidence>
<dbReference type="PANTHER" id="PTHR23513:SF11">
    <property type="entry name" value="STAPHYLOFERRIN A TRANSPORTER"/>
    <property type="match status" value="1"/>
</dbReference>
<protein>
    <submittedName>
        <fullName evidence="9">MFS transporter</fullName>
    </submittedName>
</protein>
<feature type="transmembrane region" description="Helical" evidence="7">
    <location>
        <begin position="86"/>
        <end position="103"/>
    </location>
</feature>
<feature type="transmembrane region" description="Helical" evidence="7">
    <location>
        <begin position="295"/>
        <end position="313"/>
    </location>
</feature>
<dbReference type="AlphaFoldDB" id="A0A5J6WRJ5"/>
<dbReference type="Proteomes" id="UP000594034">
    <property type="component" value="Chromosome"/>
</dbReference>
<organism evidence="9 10">
    <name type="scientific">Aeromonas simiae</name>
    <dbReference type="NCBI Taxonomy" id="218936"/>
    <lineage>
        <taxon>Bacteria</taxon>
        <taxon>Pseudomonadati</taxon>
        <taxon>Pseudomonadota</taxon>
        <taxon>Gammaproteobacteria</taxon>
        <taxon>Aeromonadales</taxon>
        <taxon>Aeromonadaceae</taxon>
        <taxon>Aeromonas</taxon>
    </lineage>
</organism>
<feature type="transmembrane region" description="Helical" evidence="7">
    <location>
        <begin position="380"/>
        <end position="400"/>
    </location>
</feature>
<dbReference type="InterPro" id="IPR010290">
    <property type="entry name" value="TM_effector"/>
</dbReference>
<keyword evidence="2" id="KW-0813">Transport</keyword>
<feature type="domain" description="Major facilitator superfamily (MFS) profile" evidence="8">
    <location>
        <begin position="20"/>
        <end position="408"/>
    </location>
</feature>
<reference evidence="9 10" key="1">
    <citation type="submission" date="2019-05" db="EMBL/GenBank/DDBJ databases">
        <title>OXA-830, a novel chromosomally encoded expanded-spectrum class D beta-lactamase in Aeromonas simiae.</title>
        <authorList>
            <person name="Zhou W."/>
            <person name="Chen Q."/>
        </authorList>
    </citation>
    <scope>NUCLEOTIDE SEQUENCE [LARGE SCALE GENOMIC DNA]</scope>
    <source>
        <strain evidence="9 10">A6</strain>
    </source>
</reference>
<feature type="transmembrane region" description="Helical" evidence="7">
    <location>
        <begin position="20"/>
        <end position="37"/>
    </location>
</feature>
<feature type="transmembrane region" description="Helical" evidence="7">
    <location>
        <begin position="178"/>
        <end position="198"/>
    </location>
</feature>
<feature type="transmembrane region" description="Helical" evidence="7">
    <location>
        <begin position="354"/>
        <end position="374"/>
    </location>
</feature>
<feature type="transmembrane region" description="Helical" evidence="7">
    <location>
        <begin position="263"/>
        <end position="283"/>
    </location>
</feature>
<evidence type="ECO:0000313" key="10">
    <source>
        <dbReference type="Proteomes" id="UP000594034"/>
    </source>
</evidence>
<sequence length="525" mass="56856">MNATVANQTVSPWAPFRQRAFLVLWLATLFSNVGTWMHDVGAGWLMTSLDPNPGMIAAVQAMTTLPVFLLALPAGAMADILDRRRLLLVVNAMMLLAAAFLAFQVQSGNASSHGLLLITFLLGCGAAFLAPAWQAIVPSLLERKELQAGIALNSMGINISRAIGPALAGLLIAQIGMAMPFLLNAVSFLAILAALWWWRGESGTSNRLPAERVLPAVVAGLRYARRSPALIGVLLRSAAFFLFASAYWAMLPLVARLQLNGDATLYGALTASVGIGAVLGALLLPRLRRRLSGHYIVMLGSVGTALVLLVLATSKSAPLALLAGLLAGASWIATLSSLMIAAQGALPDWVRARGLSLYLTVFSGAMALGSLSWGQVASHFGVTTALLAAAVGMLLLIPFTTRIHLDAGERSLQPSRHWPEPAEVDPAHQQDGPVMIQVRYQVMSDQEEAFRKLLHQLGETRRRDGGREWHLFRDQESRDFIETFVLPSWLDHLRQHERVTDEEAQLQAQIRALCHDSRVEHYLSS</sequence>
<keyword evidence="5 7" id="KW-1133">Transmembrane helix</keyword>
<keyword evidence="4 7" id="KW-0812">Transmembrane</keyword>
<feature type="transmembrane region" description="Helical" evidence="7">
    <location>
        <begin position="148"/>
        <end position="172"/>
    </location>
</feature>
<dbReference type="GO" id="GO:0005886">
    <property type="term" value="C:plasma membrane"/>
    <property type="evidence" value="ECO:0007669"/>
    <property type="project" value="UniProtKB-SubCell"/>
</dbReference>
<evidence type="ECO:0000256" key="7">
    <source>
        <dbReference type="SAM" id="Phobius"/>
    </source>
</evidence>
<dbReference type="PANTHER" id="PTHR23513">
    <property type="entry name" value="INTEGRAL MEMBRANE EFFLUX PROTEIN-RELATED"/>
    <property type="match status" value="1"/>
</dbReference>
<dbReference type="KEGG" id="asim:FE240_02110"/>
<feature type="transmembrane region" description="Helical" evidence="7">
    <location>
        <begin position="229"/>
        <end position="251"/>
    </location>
</feature>
<evidence type="ECO:0000256" key="2">
    <source>
        <dbReference type="ARBA" id="ARBA00022448"/>
    </source>
</evidence>
<accession>A0A5J6WRJ5</accession>
<dbReference type="InterPro" id="IPR036259">
    <property type="entry name" value="MFS_trans_sf"/>
</dbReference>
<feature type="transmembrane region" description="Helical" evidence="7">
    <location>
        <begin position="57"/>
        <end position="74"/>
    </location>
</feature>
<comment type="subcellular location">
    <subcellularLocation>
        <location evidence="1">Cell membrane</location>
        <topology evidence="1">Multi-pass membrane protein</topology>
    </subcellularLocation>
</comment>
<keyword evidence="3" id="KW-1003">Cell membrane</keyword>
<dbReference type="RefSeq" id="WP_193003196.1">
    <property type="nucleotide sequence ID" value="NZ_CP040449.1"/>
</dbReference>
<gene>
    <name evidence="9" type="ORF">FE240_02110</name>
</gene>
<keyword evidence="6 7" id="KW-0472">Membrane</keyword>
<dbReference type="GO" id="GO:0022857">
    <property type="term" value="F:transmembrane transporter activity"/>
    <property type="evidence" value="ECO:0007669"/>
    <property type="project" value="InterPro"/>
</dbReference>
<keyword evidence="10" id="KW-1185">Reference proteome</keyword>
<evidence type="ECO:0000256" key="1">
    <source>
        <dbReference type="ARBA" id="ARBA00004651"/>
    </source>
</evidence>
<feature type="transmembrane region" description="Helical" evidence="7">
    <location>
        <begin position="319"/>
        <end position="342"/>
    </location>
</feature>
<evidence type="ECO:0000256" key="4">
    <source>
        <dbReference type="ARBA" id="ARBA00022692"/>
    </source>
</evidence>
<name>A0A5J6WRJ5_9GAMM</name>
<evidence type="ECO:0000256" key="5">
    <source>
        <dbReference type="ARBA" id="ARBA00022989"/>
    </source>
</evidence>
<dbReference type="SUPFAM" id="SSF103473">
    <property type="entry name" value="MFS general substrate transporter"/>
    <property type="match status" value="1"/>
</dbReference>
<dbReference type="PROSITE" id="PS50850">
    <property type="entry name" value="MFS"/>
    <property type="match status" value="1"/>
</dbReference>